<gene>
    <name evidence="1" type="ORF">AMORRO_LOCUS11043</name>
</gene>
<accession>A0A9N9EFD9</accession>
<dbReference type="InterPro" id="IPR029058">
    <property type="entry name" value="AB_hydrolase_fold"/>
</dbReference>
<dbReference type="Proteomes" id="UP000789342">
    <property type="component" value="Unassembled WGS sequence"/>
</dbReference>
<proteinExistence type="predicted"/>
<comment type="caution">
    <text evidence="1">The sequence shown here is derived from an EMBL/GenBank/DDBJ whole genome shotgun (WGS) entry which is preliminary data.</text>
</comment>
<sequence>WPKYIDVVELAFGKDESVYKSASPTNNSGAVRVPSHLIIHSMEDELVDFDQSYNYFEHVMKCGGIDLEMNNSLEGTHEGILQTDELVNVVVKFILIEESKE</sequence>
<dbReference type="OrthoDB" id="6495301at2759"/>
<dbReference type="AlphaFoldDB" id="A0A9N9EFD9"/>
<evidence type="ECO:0000313" key="1">
    <source>
        <dbReference type="EMBL" id="CAG8676207.1"/>
    </source>
</evidence>
<name>A0A9N9EFD9_9GLOM</name>
<dbReference type="EMBL" id="CAJVPV010013234">
    <property type="protein sequence ID" value="CAG8676207.1"/>
    <property type="molecule type" value="Genomic_DNA"/>
</dbReference>
<protein>
    <submittedName>
        <fullName evidence="1">8988_t:CDS:1</fullName>
    </submittedName>
</protein>
<reference evidence="1" key="1">
    <citation type="submission" date="2021-06" db="EMBL/GenBank/DDBJ databases">
        <authorList>
            <person name="Kallberg Y."/>
            <person name="Tangrot J."/>
            <person name="Rosling A."/>
        </authorList>
    </citation>
    <scope>NUCLEOTIDE SEQUENCE</scope>
    <source>
        <strain evidence="1">CL551</strain>
    </source>
</reference>
<evidence type="ECO:0000313" key="2">
    <source>
        <dbReference type="Proteomes" id="UP000789342"/>
    </source>
</evidence>
<dbReference type="Gene3D" id="3.40.50.1820">
    <property type="entry name" value="alpha/beta hydrolase"/>
    <property type="match status" value="1"/>
</dbReference>
<keyword evidence="2" id="KW-1185">Reference proteome</keyword>
<feature type="non-terminal residue" evidence="1">
    <location>
        <position position="1"/>
    </location>
</feature>
<dbReference type="SUPFAM" id="SSF53474">
    <property type="entry name" value="alpha/beta-Hydrolases"/>
    <property type="match status" value="1"/>
</dbReference>
<organism evidence="1 2">
    <name type="scientific">Acaulospora morrowiae</name>
    <dbReference type="NCBI Taxonomy" id="94023"/>
    <lineage>
        <taxon>Eukaryota</taxon>
        <taxon>Fungi</taxon>
        <taxon>Fungi incertae sedis</taxon>
        <taxon>Mucoromycota</taxon>
        <taxon>Glomeromycotina</taxon>
        <taxon>Glomeromycetes</taxon>
        <taxon>Diversisporales</taxon>
        <taxon>Acaulosporaceae</taxon>
        <taxon>Acaulospora</taxon>
    </lineage>
</organism>